<comment type="caution">
    <text evidence="1">The sequence shown here is derived from an EMBL/GenBank/DDBJ whole genome shotgun (WGS) entry which is preliminary data.</text>
</comment>
<evidence type="ECO:0000313" key="1">
    <source>
        <dbReference type="EMBL" id="ROI10824.1"/>
    </source>
</evidence>
<name>A0A3N0X0A7_9FLAO</name>
<reference evidence="2" key="1">
    <citation type="submission" date="2018-11" db="EMBL/GenBank/DDBJ databases">
        <title>Proposal to divide the Flavobacteriaceae and reorganize its genera based on Amino Acid Identity values calculated from whole genome sequences.</title>
        <authorList>
            <person name="Nicholson A.C."/>
            <person name="Gulvik C.A."/>
            <person name="Whitney A.M."/>
            <person name="Humrighouse B.W."/>
            <person name="Bell M."/>
            <person name="Holmes B."/>
            <person name="Steigerwalt A."/>
            <person name="Villarma A."/>
            <person name="Sheth M."/>
            <person name="Batra D."/>
            <person name="Pryor J."/>
            <person name="Bernardet J.-F."/>
            <person name="Hugo C."/>
            <person name="Kampfer P."/>
            <person name="Newman J."/>
            <person name="Mcquiston J.R."/>
        </authorList>
    </citation>
    <scope>NUCLEOTIDE SEQUENCE [LARGE SCALE GENOMIC DNA]</scope>
    <source>
        <strain evidence="2">H3056</strain>
    </source>
</reference>
<dbReference type="OrthoDB" id="1450419at2"/>
<gene>
    <name evidence="1" type="ORF">EGI11_01390</name>
</gene>
<dbReference type="Proteomes" id="UP000270224">
    <property type="component" value="Unassembled WGS sequence"/>
</dbReference>
<dbReference type="EMBL" id="RJUG01000001">
    <property type="protein sequence ID" value="ROI10824.1"/>
    <property type="molecule type" value="Genomic_DNA"/>
</dbReference>
<proteinExistence type="predicted"/>
<dbReference type="AlphaFoldDB" id="A0A3N0X0A7"/>
<evidence type="ECO:0000313" key="2">
    <source>
        <dbReference type="Proteomes" id="UP000270224"/>
    </source>
</evidence>
<sequence length="112" mass="13558">MQTEWQKFLEELQQRVIIIYNAISSFSFHKKSEDIVLITYPSESAKSEFEKIRAEFFNHFMRKVNHFNISIEYQLDVTMKKEIITKRKIFNKFAEINPVLKDLDDLFKLDFN</sequence>
<organism evidence="1 2">
    <name type="scientific">Kaistella daneshvariae</name>
    <dbReference type="NCBI Taxonomy" id="2487074"/>
    <lineage>
        <taxon>Bacteria</taxon>
        <taxon>Pseudomonadati</taxon>
        <taxon>Bacteroidota</taxon>
        <taxon>Flavobacteriia</taxon>
        <taxon>Flavobacteriales</taxon>
        <taxon>Weeksellaceae</taxon>
        <taxon>Chryseobacterium group</taxon>
        <taxon>Kaistella</taxon>
    </lineage>
</organism>
<protein>
    <recommendedName>
        <fullName evidence="3">DNA polymerase III subunit gamma/tau</fullName>
    </recommendedName>
</protein>
<evidence type="ECO:0008006" key="3">
    <source>
        <dbReference type="Google" id="ProtNLM"/>
    </source>
</evidence>
<reference evidence="2" key="2">
    <citation type="submission" date="2018-11" db="EMBL/GenBank/DDBJ databases">
        <title>Proposal to divide the Flavobacteriaceae and reorganize its genera based on Amino Acid Identity values calculated from whole genome sequences.</title>
        <authorList>
            <person name="Nicholson A.C."/>
            <person name="Gulvik C.A."/>
            <person name="Whitney A.M."/>
            <person name="Humrighouse B.W."/>
            <person name="Bell M."/>
            <person name="Holmens B."/>
            <person name="Steigerwalt A."/>
            <person name="Villarma A."/>
            <person name="Sheth M."/>
            <person name="Batra D."/>
            <person name="Pryor J."/>
            <person name="Bernardet J.-F."/>
            <person name="Hugo C."/>
            <person name="Kampfer P."/>
            <person name="Newman J."/>
            <person name="Mcquiston J.R."/>
        </authorList>
    </citation>
    <scope>NUCLEOTIDE SEQUENCE [LARGE SCALE GENOMIC DNA]</scope>
    <source>
        <strain evidence="2">H3056</strain>
    </source>
</reference>
<accession>A0A3N0X0A7</accession>